<dbReference type="Proteomes" id="UP000004431">
    <property type="component" value="Unassembled WGS sequence"/>
</dbReference>
<feature type="binding site" evidence="7">
    <location>
        <position position="353"/>
    </location>
    <ligand>
        <name>3-phosphoshikimate</name>
        <dbReference type="ChEBI" id="CHEBI:145989"/>
    </ligand>
</feature>
<dbReference type="SUPFAM" id="SSF55205">
    <property type="entry name" value="EPT/RTPC-like"/>
    <property type="match status" value="1"/>
</dbReference>
<keyword evidence="5 7" id="KW-0057">Aromatic amino acid biosynthesis</keyword>
<reference evidence="9 10" key="1">
    <citation type="submission" date="2010-08" db="EMBL/GenBank/DDBJ databases">
        <authorList>
            <person name="Durkin A.S."/>
            <person name="Madupu R."/>
            <person name="Torralba M."/>
            <person name="Gillis M."/>
            <person name="Methe B."/>
            <person name="Sutton G."/>
            <person name="Nelson K.E."/>
        </authorList>
    </citation>
    <scope>NUCLEOTIDE SEQUENCE [LARGE SCALE GENOMIC DNA]</scope>
    <source>
        <strain evidence="9 10">PB189-T1-4</strain>
    </source>
</reference>
<evidence type="ECO:0000256" key="5">
    <source>
        <dbReference type="ARBA" id="ARBA00023141"/>
    </source>
</evidence>
<evidence type="ECO:0000313" key="9">
    <source>
        <dbReference type="EMBL" id="EFL44361.1"/>
    </source>
</evidence>
<feature type="binding site" evidence="7">
    <location>
        <position position="179"/>
    </location>
    <ligand>
        <name>3-phosphoshikimate</name>
        <dbReference type="ChEBI" id="CHEBI:145989"/>
    </ligand>
</feature>
<gene>
    <name evidence="7 9" type="primary">aroA</name>
    <name evidence="9" type="ORF">HMPREF9248_1074</name>
</gene>
<feature type="binding site" evidence="7">
    <location>
        <position position="357"/>
    </location>
    <ligand>
        <name>phosphoenolpyruvate</name>
        <dbReference type="ChEBI" id="CHEBI:58702"/>
    </ligand>
</feature>
<evidence type="ECO:0000256" key="3">
    <source>
        <dbReference type="ARBA" id="ARBA00022605"/>
    </source>
</evidence>
<feature type="binding site" evidence="7">
    <location>
        <position position="20"/>
    </location>
    <ligand>
        <name>3-phosphoshikimate</name>
        <dbReference type="ChEBI" id="CHEBI:145989"/>
    </ligand>
</feature>
<dbReference type="PIRSF" id="PIRSF000505">
    <property type="entry name" value="EPSPS"/>
    <property type="match status" value="1"/>
</dbReference>
<dbReference type="PANTHER" id="PTHR21090:SF5">
    <property type="entry name" value="PENTAFUNCTIONAL AROM POLYPEPTIDE"/>
    <property type="match status" value="1"/>
</dbReference>
<dbReference type="NCBIfam" id="TIGR01356">
    <property type="entry name" value="aroA"/>
    <property type="match status" value="1"/>
</dbReference>
<keyword evidence="10" id="KW-1185">Reference proteome</keyword>
<feature type="binding site" evidence="7">
    <location>
        <position position="20"/>
    </location>
    <ligand>
        <name>phosphoenolpyruvate</name>
        <dbReference type="ChEBI" id="CHEBI:58702"/>
    </ligand>
</feature>
<dbReference type="Pfam" id="PF00275">
    <property type="entry name" value="EPSP_synthase"/>
    <property type="match status" value="1"/>
</dbReference>
<dbReference type="InterPro" id="IPR013792">
    <property type="entry name" value="RNA3'P_cycl/enolpyr_Trfase_a/b"/>
</dbReference>
<feature type="binding site" evidence="7">
    <location>
        <position position="25"/>
    </location>
    <ligand>
        <name>3-phosphoshikimate</name>
        <dbReference type="ChEBI" id="CHEBI:145989"/>
    </ligand>
</feature>
<feature type="binding site" evidence="7">
    <location>
        <position position="135"/>
    </location>
    <ligand>
        <name>phosphoenolpyruvate</name>
        <dbReference type="ChEBI" id="CHEBI:58702"/>
    </ligand>
</feature>
<feature type="binding site" evidence="7">
    <location>
        <position position="326"/>
    </location>
    <ligand>
        <name>3-phosphoshikimate</name>
        <dbReference type="ChEBI" id="CHEBI:145989"/>
    </ligand>
</feature>
<feature type="binding site" evidence="7">
    <location>
        <position position="179"/>
    </location>
    <ligand>
        <name>phosphoenolpyruvate</name>
        <dbReference type="ChEBI" id="CHEBI:58702"/>
    </ligand>
</feature>
<feature type="active site" description="Proton acceptor" evidence="7">
    <location>
        <position position="326"/>
    </location>
</feature>
<comment type="caution">
    <text evidence="9">The sequence shown here is derived from an EMBL/GenBank/DDBJ whole genome shotgun (WGS) entry which is preliminary data.</text>
</comment>
<evidence type="ECO:0000256" key="6">
    <source>
        <dbReference type="ARBA" id="ARBA00044633"/>
    </source>
</evidence>
<dbReference type="HAMAP" id="MF_00210">
    <property type="entry name" value="EPSP_synth"/>
    <property type="match status" value="1"/>
</dbReference>
<keyword evidence="7" id="KW-0963">Cytoplasm</keyword>
<proteinExistence type="inferred from homology"/>
<organism evidence="9 10">
    <name type="scientific">Fannyhessea vaginae PB189-T1-4</name>
    <dbReference type="NCBI Taxonomy" id="866774"/>
    <lineage>
        <taxon>Bacteria</taxon>
        <taxon>Bacillati</taxon>
        <taxon>Actinomycetota</taxon>
        <taxon>Coriobacteriia</taxon>
        <taxon>Coriobacteriales</taxon>
        <taxon>Atopobiaceae</taxon>
        <taxon>Fannyhessea</taxon>
    </lineage>
</organism>
<evidence type="ECO:0000313" key="10">
    <source>
        <dbReference type="Proteomes" id="UP000004431"/>
    </source>
</evidence>
<dbReference type="InterPro" id="IPR006264">
    <property type="entry name" value="EPSP_synthase"/>
</dbReference>
<feature type="binding site" evidence="7">
    <location>
        <position position="400"/>
    </location>
    <ligand>
        <name>phosphoenolpyruvate</name>
        <dbReference type="ChEBI" id="CHEBI:58702"/>
    </ligand>
</feature>
<comment type="caution">
    <text evidence="7">Lacks conserved residue(s) required for the propagation of feature annotation.</text>
</comment>
<comment type="similarity">
    <text evidence="2 7">Belongs to the EPSP synthase family.</text>
</comment>
<feature type="domain" description="Enolpyruvate transferase" evidence="8">
    <location>
        <begin position="7"/>
        <end position="434"/>
    </location>
</feature>
<comment type="pathway">
    <text evidence="1 7">Metabolic intermediate biosynthesis; chorismate biosynthesis; chorismate from D-erythrose 4-phosphate and phosphoenolpyruvate: step 6/7.</text>
</comment>
<comment type="catalytic activity">
    <reaction evidence="6">
        <text>3-phosphoshikimate + phosphoenolpyruvate = 5-O-(1-carboxyvinyl)-3-phosphoshikimate + phosphate</text>
        <dbReference type="Rhea" id="RHEA:21256"/>
        <dbReference type="ChEBI" id="CHEBI:43474"/>
        <dbReference type="ChEBI" id="CHEBI:57701"/>
        <dbReference type="ChEBI" id="CHEBI:58702"/>
        <dbReference type="ChEBI" id="CHEBI:145989"/>
        <dbReference type="EC" id="2.5.1.19"/>
    </reaction>
    <physiologicalReaction direction="left-to-right" evidence="6">
        <dbReference type="Rhea" id="RHEA:21257"/>
    </physiologicalReaction>
</comment>
<evidence type="ECO:0000256" key="1">
    <source>
        <dbReference type="ARBA" id="ARBA00004811"/>
    </source>
</evidence>
<dbReference type="EC" id="2.5.1.19" evidence="7"/>
<evidence type="ECO:0000259" key="8">
    <source>
        <dbReference type="Pfam" id="PF00275"/>
    </source>
</evidence>
<comment type="function">
    <text evidence="7">Catalyzes the transfer of the enolpyruvyl moiety of phosphoenolpyruvate (PEP) to the 5-hydroxyl of shikimate-3-phosphate (S3P) to produce enolpyruvyl shikimate-3-phosphate and inorganic phosphate.</text>
</comment>
<feature type="binding site" evidence="7">
    <location>
        <position position="177"/>
    </location>
    <ligand>
        <name>3-phosphoshikimate</name>
        <dbReference type="ChEBI" id="CHEBI:145989"/>
    </ligand>
</feature>
<feature type="binding site" evidence="7">
    <location>
        <position position="107"/>
    </location>
    <ligand>
        <name>phosphoenolpyruvate</name>
        <dbReference type="ChEBI" id="CHEBI:58702"/>
    </ligand>
</feature>
<comment type="subunit">
    <text evidence="7">Monomer.</text>
</comment>
<dbReference type="InterPro" id="IPR001986">
    <property type="entry name" value="Enolpyruvate_Tfrase_dom"/>
</dbReference>
<feature type="binding site" evidence="7">
    <location>
        <position position="205"/>
    </location>
    <ligand>
        <name>3-phosphoshikimate</name>
        <dbReference type="ChEBI" id="CHEBI:145989"/>
    </ligand>
</feature>
<evidence type="ECO:0000256" key="7">
    <source>
        <dbReference type="HAMAP-Rule" id="MF_00210"/>
    </source>
</evidence>
<sequence>MNVIIEPHQLSGTIRAISSKSMAHRILILAALSDGIVDVDCTTTSQDIDTTVSCLEALGARITKTKRGWRIRGIRSQYSSAPKEAISADNTPARLEDMPILNCKESGSTFRFMVAVCAALGGSFCFVGAKRLAQRPLEPLYSLLSNAGITLSEQGEFPFTLTGALTATTFKLKGNVSSQYISGLLLAACAAQAAFTIVVEAPFESQDYVSMTIQALSYFGVQVEVTKPENTSDPWIFAVNGTQMRCPLQPVVVEADWSNASFWLAAGAMGHNVRVEGLNLASLQGDRRILSCLMNFGAHVEQQEHAVEVHAKLMRGCTLELNDIIDLAPPLAATACFAWGNTTLTGAHRLQLKESNRIVAITRALSALGADITADDDAIYIHGRGRLNGAGTVSCANDHRIAMMAAICAAGSSRSCTLIGAECVAKSYPSFFEDFIELGGYIEIKED</sequence>
<name>A0ABP2IZA1_9ACTN</name>
<comment type="subcellular location">
    <subcellularLocation>
        <location evidence="7">Cytoplasm</location>
    </subcellularLocation>
</comment>
<accession>A0ABP2IZA1</accession>
<keyword evidence="4 7" id="KW-0808">Transferase</keyword>
<protein>
    <recommendedName>
        <fullName evidence="7">3-phosphoshikimate 1-carboxyvinyltransferase</fullName>
        <ecNumber evidence="7">2.5.1.19</ecNumber>
    </recommendedName>
    <alternativeName>
        <fullName evidence="7">5-enolpyruvylshikimate-3-phosphate synthase</fullName>
        <shortName evidence="7">EPSP synthase</shortName>
        <shortName evidence="7">EPSPS</shortName>
    </alternativeName>
</protein>
<dbReference type="GO" id="GO:0003866">
    <property type="term" value="F:3-phosphoshikimate 1-carboxyvinyltransferase activity"/>
    <property type="evidence" value="ECO:0007669"/>
    <property type="project" value="UniProtKB-EC"/>
</dbReference>
<keyword evidence="3 7" id="KW-0028">Amino-acid biosynthesis</keyword>
<dbReference type="EMBL" id="AEDQ01000017">
    <property type="protein sequence ID" value="EFL44361.1"/>
    <property type="molecule type" value="Genomic_DNA"/>
</dbReference>
<feature type="binding site" evidence="7">
    <location>
        <position position="21"/>
    </location>
    <ligand>
        <name>3-phosphoshikimate</name>
        <dbReference type="ChEBI" id="CHEBI:145989"/>
    </ligand>
</feature>
<feature type="binding site" evidence="7">
    <location>
        <position position="178"/>
    </location>
    <ligand>
        <name>3-phosphoshikimate</name>
        <dbReference type="ChEBI" id="CHEBI:145989"/>
    </ligand>
</feature>
<dbReference type="Gene3D" id="3.65.10.10">
    <property type="entry name" value="Enolpyruvate transferase domain"/>
    <property type="match status" value="2"/>
</dbReference>
<evidence type="ECO:0000256" key="2">
    <source>
        <dbReference type="ARBA" id="ARBA00009948"/>
    </source>
</evidence>
<dbReference type="PANTHER" id="PTHR21090">
    <property type="entry name" value="AROM/DEHYDROQUINATE SYNTHASE"/>
    <property type="match status" value="1"/>
</dbReference>
<evidence type="ECO:0000256" key="4">
    <source>
        <dbReference type="ARBA" id="ARBA00022679"/>
    </source>
</evidence>
<dbReference type="InterPro" id="IPR036968">
    <property type="entry name" value="Enolpyruvate_Tfrase_sf"/>
</dbReference>
<feature type="binding site" evidence="7">
    <location>
        <position position="426"/>
    </location>
    <ligand>
        <name>phosphoenolpyruvate</name>
        <dbReference type="ChEBI" id="CHEBI:58702"/>
    </ligand>
</feature>
<dbReference type="RefSeq" id="WP_006304077.1">
    <property type="nucleotide sequence ID" value="NZ_AEDQ01000017.1"/>
</dbReference>